<dbReference type="AlphaFoldDB" id="A0A4S3ZZ39"/>
<comment type="caution">
    <text evidence="1">The sequence shown here is derived from an EMBL/GenBank/DDBJ whole genome shotgun (WGS) entry which is preliminary data.</text>
</comment>
<organism evidence="1 2">
    <name type="scientific">Flavobacterium supellecticarium</name>
    <dbReference type="NCBI Taxonomy" id="2565924"/>
    <lineage>
        <taxon>Bacteria</taxon>
        <taxon>Pseudomonadati</taxon>
        <taxon>Bacteroidota</taxon>
        <taxon>Flavobacteriia</taxon>
        <taxon>Flavobacteriales</taxon>
        <taxon>Flavobacteriaceae</taxon>
        <taxon>Flavobacterium</taxon>
    </lineage>
</organism>
<gene>
    <name evidence="1" type="ORF">E6C50_05645</name>
</gene>
<dbReference type="Proteomes" id="UP000307507">
    <property type="component" value="Unassembled WGS sequence"/>
</dbReference>
<accession>A0A4S3ZZ39</accession>
<name>A0A4S3ZZ39_9FLAO</name>
<protein>
    <submittedName>
        <fullName evidence="1">Uncharacterized protein</fullName>
    </submittedName>
</protein>
<evidence type="ECO:0000313" key="2">
    <source>
        <dbReference type="Proteomes" id="UP000307507"/>
    </source>
</evidence>
<sequence length="337" mass="40515">MKQKVLLLFGLYSCLVFSQTDDYTKYHTLINKAEELYFMEHKTDSTLFYYNQVFKEYNFIYVKDLVNAAQIVLFEKRPYRFYIEQGFEQGLKIAHLNYYPLFKKELQKLQKDTKLIKTYNQNRRKYIARIDFDYRNTIYYLAIKDQLDKRKPKYHNIVYQTTQKLLEYIKNKGFPGDKLIGIEDSSIFREIGKSYLDLYQQRKKHKELFYMNSEEESLSTVWAQIILVHNPCSYYLLKKTLLNEIKKGNIHPRDVGLIYDNAYRYKSKFPYYCDKIKLTGAYLLNPAALGHIKNINLDTVNAMRKKMLIVSTMVDTKKKDYEIKYGFKLFSGFWDCR</sequence>
<reference evidence="1 2" key="1">
    <citation type="submission" date="2019-04" db="EMBL/GenBank/DDBJ databases">
        <title>Flavobacterium sp. nov. isolated from construction timber.</title>
        <authorList>
            <person name="Lin S.-Y."/>
            <person name="Chang C.-T."/>
            <person name="Young C.-C."/>
        </authorList>
    </citation>
    <scope>NUCLEOTIDE SEQUENCE [LARGE SCALE GENOMIC DNA]</scope>
    <source>
        <strain evidence="1 2">CC-CTC003</strain>
    </source>
</reference>
<proteinExistence type="predicted"/>
<dbReference type="EMBL" id="SSNZ01000002">
    <property type="protein sequence ID" value="THF51254.1"/>
    <property type="molecule type" value="Genomic_DNA"/>
</dbReference>
<evidence type="ECO:0000313" key="1">
    <source>
        <dbReference type="EMBL" id="THF51254.1"/>
    </source>
</evidence>
<dbReference type="RefSeq" id="WP_136402240.1">
    <property type="nucleotide sequence ID" value="NZ_SSNZ01000002.1"/>
</dbReference>
<keyword evidence="2" id="KW-1185">Reference proteome</keyword>
<dbReference type="OrthoDB" id="1490993at2"/>